<proteinExistence type="predicted"/>
<dbReference type="AlphaFoldDB" id="A0A1M7BUD8"/>
<feature type="signal peptide" evidence="2">
    <location>
        <begin position="1"/>
        <end position="20"/>
    </location>
</feature>
<organism evidence="3 4">
    <name type="scientific">Chryseobacterium polytrichastri</name>
    <dbReference type="NCBI Taxonomy" id="1302687"/>
    <lineage>
        <taxon>Bacteria</taxon>
        <taxon>Pseudomonadati</taxon>
        <taxon>Bacteroidota</taxon>
        <taxon>Flavobacteriia</taxon>
        <taxon>Flavobacteriales</taxon>
        <taxon>Weeksellaceae</taxon>
        <taxon>Chryseobacterium group</taxon>
        <taxon>Chryseobacterium</taxon>
    </lineage>
</organism>
<feature type="region of interest" description="Disordered" evidence="1">
    <location>
        <begin position="20"/>
        <end position="107"/>
    </location>
</feature>
<sequence>MKKSILAVAFTLVGIVAVSAQTTPQKPATANAQTSTQTQGGAQWSSSDVAKEAQATGTAKATTTIDGATTTATEAMPSATGEVRVEGTKAKGTTKGAKKAQTKNESK</sequence>
<keyword evidence="4" id="KW-1185">Reference proteome</keyword>
<keyword evidence="2" id="KW-0732">Signal</keyword>
<evidence type="ECO:0000313" key="4">
    <source>
        <dbReference type="Proteomes" id="UP000184364"/>
    </source>
</evidence>
<protein>
    <submittedName>
        <fullName evidence="3">Uncharacterized protein</fullName>
    </submittedName>
</protein>
<accession>A0A1M7BUD8</accession>
<evidence type="ECO:0000256" key="2">
    <source>
        <dbReference type="SAM" id="SignalP"/>
    </source>
</evidence>
<evidence type="ECO:0000256" key="1">
    <source>
        <dbReference type="SAM" id="MobiDB-lite"/>
    </source>
</evidence>
<gene>
    <name evidence="3" type="ORF">SAMN05444267_102098</name>
</gene>
<feature type="compositionally biased region" description="Low complexity" evidence="1">
    <location>
        <begin position="28"/>
        <end position="75"/>
    </location>
</feature>
<reference evidence="4" key="1">
    <citation type="submission" date="2016-11" db="EMBL/GenBank/DDBJ databases">
        <authorList>
            <person name="Varghese N."/>
            <person name="Submissions S."/>
        </authorList>
    </citation>
    <scope>NUCLEOTIDE SEQUENCE [LARGE SCALE GENOMIC DNA]</scope>
    <source>
        <strain evidence="4">DSM 26899</strain>
    </source>
</reference>
<dbReference type="RefSeq" id="WP_073293693.1">
    <property type="nucleotide sequence ID" value="NZ_FRAV01000020.1"/>
</dbReference>
<dbReference type="EMBL" id="FRAV01000020">
    <property type="protein sequence ID" value="SHL58622.1"/>
    <property type="molecule type" value="Genomic_DNA"/>
</dbReference>
<dbReference type="Proteomes" id="UP000184364">
    <property type="component" value="Unassembled WGS sequence"/>
</dbReference>
<dbReference type="STRING" id="1302687.SAMN05444267_102098"/>
<evidence type="ECO:0000313" key="3">
    <source>
        <dbReference type="EMBL" id="SHL58622.1"/>
    </source>
</evidence>
<name>A0A1M7BUD8_9FLAO</name>
<feature type="chain" id="PRO_5012409928" evidence="2">
    <location>
        <begin position="21"/>
        <end position="107"/>
    </location>
</feature>